<dbReference type="OrthoDB" id="1125139at2"/>
<dbReference type="RefSeq" id="WP_053181976.1">
    <property type="nucleotide sequence ID" value="NZ_LGIA01000136.1"/>
</dbReference>
<organism evidence="1 2">
    <name type="scientific">Sunxiuqinia dokdonensis</name>
    <dbReference type="NCBI Taxonomy" id="1409788"/>
    <lineage>
        <taxon>Bacteria</taxon>
        <taxon>Pseudomonadati</taxon>
        <taxon>Bacteroidota</taxon>
        <taxon>Bacteroidia</taxon>
        <taxon>Marinilabiliales</taxon>
        <taxon>Prolixibacteraceae</taxon>
        <taxon>Sunxiuqinia</taxon>
    </lineage>
</organism>
<keyword evidence="2" id="KW-1185">Reference proteome</keyword>
<evidence type="ECO:0000313" key="2">
    <source>
        <dbReference type="Proteomes" id="UP000036958"/>
    </source>
</evidence>
<comment type="caution">
    <text evidence="1">The sequence shown here is derived from an EMBL/GenBank/DDBJ whole genome shotgun (WGS) entry which is preliminary data.</text>
</comment>
<protein>
    <submittedName>
        <fullName evidence="1">Uncharacterized protein</fullName>
    </submittedName>
</protein>
<dbReference type="EMBL" id="LGIA01000136">
    <property type="protein sequence ID" value="KOH45429.1"/>
    <property type="molecule type" value="Genomic_DNA"/>
</dbReference>
<accession>A0A0L8VAF3</accession>
<name>A0A0L8VAF3_9BACT</name>
<proteinExistence type="predicted"/>
<sequence length="136" mass="15796">MEDNKRWVFSKVKAEQKFSKSSVEAIHLESCPQHGDNCKAHRAVINECLKNSFEFFMQSHYDQAVNELKKAFNETLTMEQETCAKCAELFRLRITTSLEQIQQELQKMTSGFFKSNRHKPSLEYATTVINELKGKV</sequence>
<gene>
    <name evidence="1" type="ORF">NC99_17570</name>
</gene>
<evidence type="ECO:0000313" key="1">
    <source>
        <dbReference type="EMBL" id="KOH45429.1"/>
    </source>
</evidence>
<reference evidence="2" key="1">
    <citation type="submission" date="2015-07" db="EMBL/GenBank/DDBJ databases">
        <title>Genome sequencing of Sunxiuqinia dokdonensis strain SK.</title>
        <authorList>
            <person name="Ahn S."/>
            <person name="Kim B.-C."/>
        </authorList>
    </citation>
    <scope>NUCLEOTIDE SEQUENCE [LARGE SCALE GENOMIC DNA]</scope>
    <source>
        <strain evidence="2">SK</strain>
    </source>
</reference>
<dbReference type="Proteomes" id="UP000036958">
    <property type="component" value="Unassembled WGS sequence"/>
</dbReference>
<dbReference type="AlphaFoldDB" id="A0A0L8VAF3"/>